<feature type="transmembrane region" description="Helical" evidence="6">
    <location>
        <begin position="293"/>
        <end position="312"/>
    </location>
</feature>
<feature type="transmembrane region" description="Helical" evidence="6">
    <location>
        <begin position="53"/>
        <end position="75"/>
    </location>
</feature>
<comment type="caution">
    <text evidence="7">The sequence shown here is derived from an EMBL/GenBank/DDBJ whole genome shotgun (WGS) entry which is preliminary data.</text>
</comment>
<comment type="subcellular location">
    <subcellularLocation>
        <location evidence="1">Cell membrane</location>
        <topology evidence="1">Multi-pass membrane protein</topology>
    </subcellularLocation>
</comment>
<feature type="transmembrane region" description="Helical" evidence="6">
    <location>
        <begin position="361"/>
        <end position="380"/>
    </location>
</feature>
<dbReference type="InterPro" id="IPR050833">
    <property type="entry name" value="Poly_Biosynth_Transport"/>
</dbReference>
<reference evidence="7 8" key="1">
    <citation type="submission" date="2019-03" db="EMBL/GenBank/DDBJ databases">
        <title>Genomic Encyclopedia of Archaeal and Bacterial Type Strains, Phase II (KMG-II): from individual species to whole genera.</title>
        <authorList>
            <person name="Goeker M."/>
        </authorList>
    </citation>
    <scope>NUCLEOTIDE SEQUENCE [LARGE SCALE GENOMIC DNA]</scope>
    <source>
        <strain evidence="7 8">DSM 28135</strain>
    </source>
</reference>
<evidence type="ECO:0000256" key="2">
    <source>
        <dbReference type="ARBA" id="ARBA00022475"/>
    </source>
</evidence>
<evidence type="ECO:0000313" key="8">
    <source>
        <dbReference type="Proteomes" id="UP000294689"/>
    </source>
</evidence>
<evidence type="ECO:0000256" key="6">
    <source>
        <dbReference type="SAM" id="Phobius"/>
    </source>
</evidence>
<evidence type="ECO:0000256" key="1">
    <source>
        <dbReference type="ARBA" id="ARBA00004651"/>
    </source>
</evidence>
<evidence type="ECO:0000256" key="5">
    <source>
        <dbReference type="ARBA" id="ARBA00023136"/>
    </source>
</evidence>
<evidence type="ECO:0000256" key="4">
    <source>
        <dbReference type="ARBA" id="ARBA00022989"/>
    </source>
</evidence>
<name>A0A4R7PZ89_9FLAO</name>
<feature type="transmembrane region" description="Helical" evidence="6">
    <location>
        <begin position="117"/>
        <end position="137"/>
    </location>
</feature>
<dbReference type="Pfam" id="PF01943">
    <property type="entry name" value="Polysacc_synt"/>
    <property type="match status" value="1"/>
</dbReference>
<keyword evidence="3 6" id="KW-0812">Transmembrane</keyword>
<feature type="transmembrane region" description="Helical" evidence="6">
    <location>
        <begin position="144"/>
        <end position="164"/>
    </location>
</feature>
<sequence length="421" mass="48285">MLSVFSKKDFIATKWFTLEKILQLVTGVFIVPKIFSALGTVDIGKLKFVESVLGMFTPVFFLGLSAICIREIVFIPERYHRILATAFYLRLVSWVVVFFGITVYFGVLEDSALKGLYLMIAFGYLFKLTDVFEYYLLAKKWTKIIFISKITSLGGIVGLQYYGVTQQFDVYYFAKLIVLDFLIQGLIYICILKHKNLLFFKQWKFSKSLASSLLRMSFPLIISNSLIMFYITIDELFLKYYHGDHANGIFATVQFLVIILSWNIGFSIINALYPSLAESFKVDPGLYQRKIKALLKIMLILGMGIACFYTIFGGFILDAFFSASYAEVKRPLLIFCWAPLIVFVGMVYEKHLINTNDLQKNVYRFILGCISNIILCYLLIPMWHVNGAAIAVLVSHFITNIAFVFMDTKSRKEVLVLFKLS</sequence>
<keyword evidence="2" id="KW-1003">Cell membrane</keyword>
<keyword evidence="4 6" id="KW-1133">Transmembrane helix</keyword>
<feature type="transmembrane region" description="Helical" evidence="6">
    <location>
        <begin position="386"/>
        <end position="405"/>
    </location>
</feature>
<evidence type="ECO:0000313" key="7">
    <source>
        <dbReference type="EMBL" id="TDU40337.1"/>
    </source>
</evidence>
<dbReference type="PANTHER" id="PTHR30250:SF11">
    <property type="entry name" value="O-ANTIGEN TRANSPORTER-RELATED"/>
    <property type="match status" value="1"/>
</dbReference>
<feature type="transmembrane region" description="Helical" evidence="6">
    <location>
        <begin position="21"/>
        <end position="41"/>
    </location>
</feature>
<dbReference type="GO" id="GO:0005886">
    <property type="term" value="C:plasma membrane"/>
    <property type="evidence" value="ECO:0007669"/>
    <property type="project" value="UniProtKB-SubCell"/>
</dbReference>
<dbReference type="AlphaFoldDB" id="A0A4R7PZ89"/>
<feature type="transmembrane region" description="Helical" evidence="6">
    <location>
        <begin position="332"/>
        <end position="349"/>
    </location>
</feature>
<dbReference type="PANTHER" id="PTHR30250">
    <property type="entry name" value="PST FAMILY PREDICTED COLANIC ACID TRANSPORTER"/>
    <property type="match status" value="1"/>
</dbReference>
<feature type="transmembrane region" description="Helical" evidence="6">
    <location>
        <begin position="170"/>
        <end position="192"/>
    </location>
</feature>
<feature type="transmembrane region" description="Helical" evidence="6">
    <location>
        <begin position="253"/>
        <end position="273"/>
    </location>
</feature>
<keyword evidence="5 6" id="KW-0472">Membrane</keyword>
<feature type="transmembrane region" description="Helical" evidence="6">
    <location>
        <begin position="87"/>
        <end position="105"/>
    </location>
</feature>
<accession>A0A4R7PZ89</accession>
<dbReference type="RefSeq" id="WP_133758358.1">
    <property type="nucleotide sequence ID" value="NZ_SOBW01000008.1"/>
</dbReference>
<feature type="transmembrane region" description="Helical" evidence="6">
    <location>
        <begin position="213"/>
        <end position="233"/>
    </location>
</feature>
<keyword evidence="8" id="KW-1185">Reference proteome</keyword>
<dbReference type="Proteomes" id="UP000294689">
    <property type="component" value="Unassembled WGS sequence"/>
</dbReference>
<protein>
    <submittedName>
        <fullName evidence="7">O-antigen/teichoic acid export membrane protein</fullName>
    </submittedName>
</protein>
<dbReference type="OrthoDB" id="103403at2"/>
<dbReference type="EMBL" id="SOBW01000008">
    <property type="protein sequence ID" value="TDU40337.1"/>
    <property type="molecule type" value="Genomic_DNA"/>
</dbReference>
<proteinExistence type="predicted"/>
<gene>
    <name evidence="7" type="ORF">BXY82_2384</name>
</gene>
<organism evidence="7 8">
    <name type="scientific">Gelidibacter sediminis</name>
    <dbReference type="NCBI Taxonomy" id="1608710"/>
    <lineage>
        <taxon>Bacteria</taxon>
        <taxon>Pseudomonadati</taxon>
        <taxon>Bacteroidota</taxon>
        <taxon>Flavobacteriia</taxon>
        <taxon>Flavobacteriales</taxon>
        <taxon>Flavobacteriaceae</taxon>
        <taxon>Gelidibacter</taxon>
    </lineage>
</organism>
<dbReference type="InterPro" id="IPR002797">
    <property type="entry name" value="Polysacc_synth"/>
</dbReference>
<dbReference type="CDD" id="cd13128">
    <property type="entry name" value="MATE_Wzx_like"/>
    <property type="match status" value="1"/>
</dbReference>
<evidence type="ECO:0000256" key="3">
    <source>
        <dbReference type="ARBA" id="ARBA00022692"/>
    </source>
</evidence>